<reference evidence="19 20" key="1">
    <citation type="submission" date="2016-10" db="EMBL/GenBank/DDBJ databases">
        <authorList>
            <person name="de Groot N.N."/>
        </authorList>
    </citation>
    <scope>NUCLEOTIDE SEQUENCE [LARGE SCALE GENOMIC DNA]</scope>
    <source>
        <strain evidence="19 20">JCM 18415</strain>
    </source>
</reference>
<keyword evidence="13 16" id="KW-0830">Ubiquinone</keyword>
<accession>A0A1I6BJ88</accession>
<keyword evidence="10 16" id="KW-0520">NAD</keyword>
<comment type="caution">
    <text evidence="16">Lacks conserved residue(s) required for the propagation of feature annotation.</text>
</comment>
<keyword evidence="14 16" id="KW-0472">Membrane</keyword>
<gene>
    <name evidence="16" type="primary">nqrC</name>
    <name evidence="19" type="ORF">SAMN05216578_104159</name>
</gene>
<protein>
    <recommendedName>
        <fullName evidence="16 17">Na(+)-translocating NADH-quinone reductase subunit C</fullName>
        <shortName evidence="16 17">Na(+)-NQR subunit C</shortName>
        <shortName evidence="16 17">Na(+)-translocating NQR subunit C</shortName>
        <ecNumber evidence="16 17">7.2.1.1</ecNumber>
    </recommendedName>
    <alternativeName>
        <fullName evidence="16 17">NQR complex subunit C</fullName>
    </alternativeName>
    <alternativeName>
        <fullName evidence="16 17">NQR-1 subunit C</fullName>
    </alternativeName>
</protein>
<evidence type="ECO:0000256" key="12">
    <source>
        <dbReference type="ARBA" id="ARBA00023065"/>
    </source>
</evidence>
<comment type="subcellular location">
    <subcellularLocation>
        <location evidence="16">Cell membrane</location>
        <topology evidence="16">Single-pass membrane protein</topology>
    </subcellularLocation>
</comment>
<dbReference type="STRING" id="1002526.SAMN05216578_104159"/>
<dbReference type="SMART" id="SM00900">
    <property type="entry name" value="FMN_bind"/>
    <property type="match status" value="1"/>
</dbReference>
<dbReference type="NCBIfam" id="TIGR01938">
    <property type="entry name" value="nqrC"/>
    <property type="match status" value="1"/>
</dbReference>
<dbReference type="AlphaFoldDB" id="A0A1I6BJ88"/>
<dbReference type="Pfam" id="PF04205">
    <property type="entry name" value="FMN_bind"/>
    <property type="match status" value="1"/>
</dbReference>
<dbReference type="InterPro" id="IPR007329">
    <property type="entry name" value="FMN-bd"/>
</dbReference>
<keyword evidence="4 16" id="KW-0597">Phosphoprotein</keyword>
<dbReference type="GO" id="GO:0010181">
    <property type="term" value="F:FMN binding"/>
    <property type="evidence" value="ECO:0007669"/>
    <property type="project" value="UniProtKB-UniRule"/>
</dbReference>
<name>A0A1I6BJ88_9GAMM</name>
<evidence type="ECO:0000256" key="16">
    <source>
        <dbReference type="HAMAP-Rule" id="MF_00427"/>
    </source>
</evidence>
<comment type="function">
    <text evidence="16">NQR complex catalyzes the reduction of ubiquinone-1 to ubiquinol by two successive reactions, coupled with the transport of Na(+) ions from the cytoplasm to the periplasm. NqrA to NqrE are probably involved in the second step, the conversion of ubisemiquinone to ubiquinol.</text>
</comment>
<keyword evidence="2 16" id="KW-1003">Cell membrane</keyword>
<evidence type="ECO:0000259" key="18">
    <source>
        <dbReference type="SMART" id="SM00900"/>
    </source>
</evidence>
<sequence length="263" mass="28097">MSNQKESTARTLLVALLVCLVCSVLVAGAAVALKPIQVVNSQLDKQRNILAIAGLGDPSMSAADVQRLFDERIVARLVNLETGQFSDEHDPTTFDPLAAAREPSTSRVLTGAEDIASIKRLEKFSVVYIVEDASGDMETLVLPIRGYGLWSTLHGFLALESDLTTVQGLGFYQHAETPGLGGEVDNPRWRGQWPGKQVYDENGNVAIRLVKGGADSTGPDASHQVDGLAGATLTANGVNNLLHFWLGENGFGAFINNLRAGEV</sequence>
<organism evidence="19 20">
    <name type="scientific">Halopseudomonas formosensis</name>
    <dbReference type="NCBI Taxonomy" id="1002526"/>
    <lineage>
        <taxon>Bacteria</taxon>
        <taxon>Pseudomonadati</taxon>
        <taxon>Pseudomonadota</taxon>
        <taxon>Gammaproteobacteria</taxon>
        <taxon>Pseudomonadales</taxon>
        <taxon>Pseudomonadaceae</taxon>
        <taxon>Halopseudomonas</taxon>
    </lineage>
</organism>
<keyword evidence="1 16" id="KW-0813">Transport</keyword>
<comment type="similarity">
    <text evidence="16 17">Belongs to the NqrC family.</text>
</comment>
<dbReference type="PIRSF" id="PIRSF009437">
    <property type="entry name" value="NQR-1_subunit_C"/>
    <property type="match status" value="1"/>
</dbReference>
<evidence type="ECO:0000256" key="1">
    <source>
        <dbReference type="ARBA" id="ARBA00022448"/>
    </source>
</evidence>
<keyword evidence="9 16" id="KW-1133">Transmembrane helix</keyword>
<evidence type="ECO:0000256" key="2">
    <source>
        <dbReference type="ARBA" id="ARBA00022475"/>
    </source>
</evidence>
<evidence type="ECO:0000256" key="9">
    <source>
        <dbReference type="ARBA" id="ARBA00022989"/>
    </source>
</evidence>
<dbReference type="NCBIfam" id="NF003749">
    <property type="entry name" value="PRK05346.1-5"/>
    <property type="match status" value="1"/>
</dbReference>
<comment type="cofactor">
    <cofactor evidence="16 17">
        <name>FMN</name>
        <dbReference type="ChEBI" id="CHEBI:58210"/>
    </cofactor>
</comment>
<comment type="catalytic activity">
    <reaction evidence="16 17">
        <text>a ubiquinone + n Na(+)(in) + NADH + H(+) = a ubiquinol + n Na(+)(out) + NAD(+)</text>
        <dbReference type="Rhea" id="RHEA:47748"/>
        <dbReference type="Rhea" id="RHEA-COMP:9565"/>
        <dbReference type="Rhea" id="RHEA-COMP:9566"/>
        <dbReference type="ChEBI" id="CHEBI:15378"/>
        <dbReference type="ChEBI" id="CHEBI:16389"/>
        <dbReference type="ChEBI" id="CHEBI:17976"/>
        <dbReference type="ChEBI" id="CHEBI:29101"/>
        <dbReference type="ChEBI" id="CHEBI:57540"/>
        <dbReference type="ChEBI" id="CHEBI:57945"/>
        <dbReference type="EC" id="7.2.1.1"/>
    </reaction>
</comment>
<dbReference type="GO" id="GO:0016655">
    <property type="term" value="F:oxidoreductase activity, acting on NAD(P)H, quinone or similar compound as acceptor"/>
    <property type="evidence" value="ECO:0007669"/>
    <property type="project" value="UniProtKB-UniRule"/>
</dbReference>
<keyword evidence="5 16" id="KW-0285">Flavoprotein</keyword>
<dbReference type="EC" id="7.2.1.1" evidence="16 17"/>
<keyword evidence="6 16" id="KW-0288">FMN</keyword>
<keyword evidence="11 16" id="KW-0915">Sodium</keyword>
<keyword evidence="8 16" id="KW-1278">Translocase</keyword>
<evidence type="ECO:0000256" key="7">
    <source>
        <dbReference type="ARBA" id="ARBA00022692"/>
    </source>
</evidence>
<keyword evidence="3" id="KW-0997">Cell inner membrane</keyword>
<evidence type="ECO:0000256" key="11">
    <source>
        <dbReference type="ARBA" id="ARBA00023053"/>
    </source>
</evidence>
<keyword evidence="15 16" id="KW-0739">Sodium transport</keyword>
<keyword evidence="7 16" id="KW-0812">Transmembrane</keyword>
<dbReference type="HAMAP" id="MF_00427">
    <property type="entry name" value="NqrC"/>
    <property type="match status" value="1"/>
</dbReference>
<dbReference type="EMBL" id="FOYD01000004">
    <property type="protein sequence ID" value="SFQ80981.1"/>
    <property type="molecule type" value="Genomic_DNA"/>
</dbReference>
<evidence type="ECO:0000313" key="20">
    <source>
        <dbReference type="Proteomes" id="UP000242815"/>
    </source>
</evidence>
<dbReference type="PANTHER" id="PTHR37838">
    <property type="entry name" value="NA(+)-TRANSLOCATING NADH-QUINONE REDUCTASE SUBUNIT C"/>
    <property type="match status" value="1"/>
</dbReference>
<evidence type="ECO:0000256" key="8">
    <source>
        <dbReference type="ARBA" id="ARBA00022967"/>
    </source>
</evidence>
<evidence type="ECO:0000256" key="14">
    <source>
        <dbReference type="ARBA" id="ARBA00023136"/>
    </source>
</evidence>
<evidence type="ECO:0000313" key="19">
    <source>
        <dbReference type="EMBL" id="SFQ80981.1"/>
    </source>
</evidence>
<dbReference type="GO" id="GO:0005886">
    <property type="term" value="C:plasma membrane"/>
    <property type="evidence" value="ECO:0007669"/>
    <property type="project" value="UniProtKB-SubCell"/>
</dbReference>
<evidence type="ECO:0000256" key="5">
    <source>
        <dbReference type="ARBA" id="ARBA00022630"/>
    </source>
</evidence>
<evidence type="ECO:0000256" key="4">
    <source>
        <dbReference type="ARBA" id="ARBA00022553"/>
    </source>
</evidence>
<evidence type="ECO:0000256" key="3">
    <source>
        <dbReference type="ARBA" id="ARBA00022519"/>
    </source>
</evidence>
<feature type="domain" description="FMN-binding" evidence="18">
    <location>
        <begin position="148"/>
        <end position="249"/>
    </location>
</feature>
<dbReference type="PANTHER" id="PTHR37838:SF1">
    <property type="entry name" value="NA(+)-TRANSLOCATING NADH-QUINONE REDUCTASE SUBUNIT C"/>
    <property type="match status" value="1"/>
</dbReference>
<evidence type="ECO:0000256" key="13">
    <source>
        <dbReference type="ARBA" id="ARBA00023075"/>
    </source>
</evidence>
<dbReference type="OrthoDB" id="9786835at2"/>
<dbReference type="RefSeq" id="WP_090538575.1">
    <property type="nucleotide sequence ID" value="NZ_FOYD01000004.1"/>
</dbReference>
<keyword evidence="12 16" id="KW-0406">Ion transport</keyword>
<comment type="subunit">
    <text evidence="16 17">Composed of six subunits; NqrA, NqrB, NqrC, NqrD, NqrE and NqrF.</text>
</comment>
<evidence type="ECO:0000256" key="10">
    <source>
        <dbReference type="ARBA" id="ARBA00023027"/>
    </source>
</evidence>
<evidence type="ECO:0000256" key="15">
    <source>
        <dbReference type="ARBA" id="ARBA00023201"/>
    </source>
</evidence>
<proteinExistence type="inferred from homology"/>
<evidence type="ECO:0000256" key="17">
    <source>
        <dbReference type="PIRNR" id="PIRNR009437"/>
    </source>
</evidence>
<dbReference type="GO" id="GO:0006814">
    <property type="term" value="P:sodium ion transport"/>
    <property type="evidence" value="ECO:0007669"/>
    <property type="project" value="UniProtKB-UniRule"/>
</dbReference>
<dbReference type="Proteomes" id="UP000242815">
    <property type="component" value="Unassembled WGS sequence"/>
</dbReference>
<feature type="modified residue" description="FMN phosphoryl threonine" evidence="16">
    <location>
        <position position="232"/>
    </location>
</feature>
<dbReference type="InterPro" id="IPR010204">
    <property type="entry name" value="NqrC"/>
</dbReference>
<evidence type="ECO:0000256" key="6">
    <source>
        <dbReference type="ARBA" id="ARBA00022643"/>
    </source>
</evidence>